<dbReference type="RefSeq" id="WP_273671625.1">
    <property type="nucleotide sequence ID" value="NZ_JAQQXR010000005.1"/>
</dbReference>
<keyword evidence="2" id="KW-1185">Reference proteome</keyword>
<gene>
    <name evidence="1" type="ORF">OIK44_14705</name>
</gene>
<dbReference type="Proteomes" id="UP001221208">
    <property type="component" value="Unassembled WGS sequence"/>
</dbReference>
<proteinExistence type="predicted"/>
<accession>A0ABT5K415</accession>
<evidence type="ECO:0000313" key="2">
    <source>
        <dbReference type="Proteomes" id="UP001221208"/>
    </source>
</evidence>
<name>A0ABT5K415_9BURK</name>
<dbReference type="EMBL" id="JAQQXR010000005">
    <property type="protein sequence ID" value="MDC8758831.1"/>
    <property type="molecule type" value="Genomic_DNA"/>
</dbReference>
<evidence type="ECO:0000313" key="1">
    <source>
        <dbReference type="EMBL" id="MDC8758831.1"/>
    </source>
</evidence>
<organism evidence="1 2">
    <name type="scientific">Janthinobacterium fluminis</name>
    <dbReference type="NCBI Taxonomy" id="2987524"/>
    <lineage>
        <taxon>Bacteria</taxon>
        <taxon>Pseudomonadati</taxon>
        <taxon>Pseudomonadota</taxon>
        <taxon>Betaproteobacteria</taxon>
        <taxon>Burkholderiales</taxon>
        <taxon>Oxalobacteraceae</taxon>
        <taxon>Janthinobacterium</taxon>
    </lineage>
</organism>
<protein>
    <submittedName>
        <fullName evidence="1">Uncharacterized protein</fullName>
    </submittedName>
</protein>
<comment type="caution">
    <text evidence="1">The sequence shown here is derived from an EMBL/GenBank/DDBJ whole genome shotgun (WGS) entry which is preliminary data.</text>
</comment>
<sequence length="196" mass="21495">MIRVKSGGGNTEAGMLLGRFIREKNLDIQVDEICASSCANYLFPAARRKIIPAGAILALHGTAYTTSLADDKRMREMLLDAGLPSSGIETEVEDLRLALAKQARLERQFSTDLKIAAAYYSDFKTVVEKSQSIIAKFNNKDASLFWWPSTKRLTSCYGIDNVEDFGRPPGIGSDGYSYAAKFSALITGDDNLPDCH</sequence>
<reference evidence="1 2" key="1">
    <citation type="submission" date="2022-10" db="EMBL/GenBank/DDBJ databases">
        <title>Janthinobacterium sp. hw3 Genome sequencing.</title>
        <authorList>
            <person name="Park S."/>
        </authorList>
    </citation>
    <scope>NUCLEOTIDE SEQUENCE [LARGE SCALE GENOMIC DNA]</scope>
    <source>
        <strain evidence="2">hw3</strain>
    </source>
</reference>